<proteinExistence type="predicted"/>
<reference evidence="2 3" key="1">
    <citation type="submission" date="2024-02" db="EMBL/GenBank/DDBJ databases">
        <authorList>
            <person name="Chen Y."/>
            <person name="Shah S."/>
            <person name="Dougan E. K."/>
            <person name="Thang M."/>
            <person name="Chan C."/>
        </authorList>
    </citation>
    <scope>NUCLEOTIDE SEQUENCE [LARGE SCALE GENOMIC DNA]</scope>
</reference>
<dbReference type="InterPro" id="IPR013865">
    <property type="entry name" value="FAM32A"/>
</dbReference>
<evidence type="ECO:0000313" key="2">
    <source>
        <dbReference type="EMBL" id="CAK9047415.1"/>
    </source>
</evidence>
<dbReference type="Pfam" id="PF08555">
    <property type="entry name" value="FAM32A"/>
    <property type="match status" value="1"/>
</dbReference>
<comment type="caution">
    <text evidence="2">The sequence shown here is derived from an EMBL/GenBank/DDBJ whole genome shotgun (WGS) entry which is preliminary data.</text>
</comment>
<dbReference type="PANTHER" id="PTHR13282">
    <property type="entry name" value="PROTEIN FAM32A"/>
    <property type="match status" value="1"/>
</dbReference>
<organism evidence="2 3">
    <name type="scientific">Durusdinium trenchii</name>
    <dbReference type="NCBI Taxonomy" id="1381693"/>
    <lineage>
        <taxon>Eukaryota</taxon>
        <taxon>Sar</taxon>
        <taxon>Alveolata</taxon>
        <taxon>Dinophyceae</taxon>
        <taxon>Suessiales</taxon>
        <taxon>Symbiodiniaceae</taxon>
        <taxon>Durusdinium</taxon>
    </lineage>
</organism>
<evidence type="ECO:0000313" key="3">
    <source>
        <dbReference type="Proteomes" id="UP001642464"/>
    </source>
</evidence>
<accession>A0ABP0M7F4</accession>
<name>A0ABP0M7F4_9DINO</name>
<gene>
    <name evidence="2" type="ORF">SCF082_LOCUS26556</name>
</gene>
<dbReference type="EMBL" id="CAXAMM010020169">
    <property type="protein sequence ID" value="CAK9047415.1"/>
    <property type="molecule type" value="Genomic_DNA"/>
</dbReference>
<sequence>MSSSVSGKYDTVIKSGLKLKGGDKKKEVGVKVTKKKKKTQEDALTEQLQANADQEMQEQAELTKGATQGPTTSQKTFQLAREKRSNQRVNEAIQYTHRQRMDKLNAHLGSLSEHFDIPKETTLAPLACVLRVGNSSEELHAFNAAVKCRWFLGLASTPSVGDSARRLVNGSKARVLHAQPGPVALEVLLHAYRHPRAFPGGAPQLACGFADTFLFPVLENLMPHFAKVRRELYFSAICGSRILCQTVTTSAALATLPLSAALATIQEQAMRLPLCGQRAEQVPEICI</sequence>
<keyword evidence="3" id="KW-1185">Reference proteome</keyword>
<feature type="region of interest" description="Disordered" evidence="1">
    <location>
        <begin position="20"/>
        <end position="72"/>
    </location>
</feature>
<dbReference type="Proteomes" id="UP001642464">
    <property type="component" value="Unassembled WGS sequence"/>
</dbReference>
<protein>
    <submittedName>
        <fullName evidence="2">Protein FAM32A (Ovarian tumor associated gene 12) (OTAG-12)</fullName>
    </submittedName>
</protein>
<feature type="compositionally biased region" description="Basic and acidic residues" evidence="1">
    <location>
        <begin position="20"/>
        <end position="29"/>
    </location>
</feature>
<dbReference type="PANTHER" id="PTHR13282:SF6">
    <property type="entry name" value="PROTEIN FAM32A"/>
    <property type="match status" value="1"/>
</dbReference>
<evidence type="ECO:0000256" key="1">
    <source>
        <dbReference type="SAM" id="MobiDB-lite"/>
    </source>
</evidence>